<evidence type="ECO:0000313" key="2">
    <source>
        <dbReference type="EMBL" id="ADD96616.1"/>
    </source>
</evidence>
<dbReference type="PANTHER" id="PTHR43284:SF1">
    <property type="entry name" value="ASPARAGINE SYNTHETASE"/>
    <property type="match status" value="1"/>
</dbReference>
<dbReference type="InterPro" id="IPR029055">
    <property type="entry name" value="Ntn_hydrolases_N"/>
</dbReference>
<protein>
    <recommendedName>
        <fullName evidence="1">Glutamine amidotransferase type-2 domain-containing protein</fullName>
    </recommendedName>
</protein>
<dbReference type="SUPFAM" id="SSF56235">
    <property type="entry name" value="N-terminal nucleophile aminohydrolases (Ntn hydrolases)"/>
    <property type="match status" value="1"/>
</dbReference>
<name>D6PLL5_9ZZZZ</name>
<dbReference type="EMBL" id="GU943152">
    <property type="protein sequence ID" value="ADD96616.1"/>
    <property type="molecule type" value="Genomic_DNA"/>
</dbReference>
<feature type="domain" description="Glutamine amidotransferase type-2" evidence="1">
    <location>
        <begin position="2"/>
        <end position="161"/>
    </location>
</feature>
<accession>D6PLL5</accession>
<dbReference type="AlphaFoldDB" id="D6PLL5"/>
<reference evidence="2" key="1">
    <citation type="journal article" date="2010" name="ISME J.">
        <title>Metagenome of the Mediterranean deep chlorophyll maximum studied by direct and fosmid library 454 pyrosequencing.</title>
        <authorList>
            <person name="Ghai R."/>
            <person name="Martin-Cuadrado A.B."/>
            <person name="Molto A.G."/>
            <person name="Heredia I.G."/>
            <person name="Cabrera R."/>
            <person name="Martin J."/>
            <person name="Verdu M."/>
            <person name="Deschamps P."/>
            <person name="Moreira D."/>
            <person name="Lopez-Garcia P."/>
            <person name="Mira A."/>
            <person name="Rodriguez-Valera F."/>
        </authorList>
    </citation>
    <scope>NUCLEOTIDE SEQUENCE</scope>
</reference>
<dbReference type="PANTHER" id="PTHR43284">
    <property type="entry name" value="ASPARAGINE SYNTHETASE (GLUTAMINE-HYDROLYZING)"/>
    <property type="match status" value="1"/>
</dbReference>
<sequence>MCGLLGFIHTTGIDPDQVSSSISQIARRGPDHIGLTQIDQGSCFAHARLSIIDLSEKGHQPYHFEHLVITFNGMIYNHRPLRDELRKSGYSFESSSDTEVLIKAWHLWGPKALAKLDGFFSIGLYDRKERCLFLCRDKIGKNRSIGENGVAGWHSHLDWTR</sequence>
<organism evidence="2">
    <name type="scientific">uncultured organism MedDCM-OCT-S12-C71</name>
    <dbReference type="NCBI Taxonomy" id="743666"/>
    <lineage>
        <taxon>unclassified sequences</taxon>
        <taxon>environmental samples</taxon>
    </lineage>
</organism>
<dbReference type="InterPro" id="IPR051786">
    <property type="entry name" value="ASN_synthetase/amidase"/>
</dbReference>
<evidence type="ECO:0000259" key="1">
    <source>
        <dbReference type="PROSITE" id="PS51278"/>
    </source>
</evidence>
<dbReference type="Gene3D" id="3.60.20.10">
    <property type="entry name" value="Glutamine Phosphoribosylpyrophosphate, subunit 1, domain 1"/>
    <property type="match status" value="1"/>
</dbReference>
<dbReference type="InterPro" id="IPR033738">
    <property type="entry name" value="AsnB_N"/>
</dbReference>
<dbReference type="CDD" id="cd00712">
    <property type="entry name" value="AsnB"/>
    <property type="match status" value="1"/>
</dbReference>
<dbReference type="PROSITE" id="PS51278">
    <property type="entry name" value="GATASE_TYPE_2"/>
    <property type="match status" value="1"/>
</dbReference>
<dbReference type="Pfam" id="PF13522">
    <property type="entry name" value="GATase_6"/>
    <property type="match status" value="1"/>
</dbReference>
<proteinExistence type="predicted"/>
<dbReference type="InterPro" id="IPR017932">
    <property type="entry name" value="GATase_2_dom"/>
</dbReference>